<reference evidence="4 5" key="1">
    <citation type="submission" date="2020-02" db="EMBL/GenBank/DDBJ databases">
        <title>Genome sequence of the type strain CCBAU10050 of Rhizobium daejeonense.</title>
        <authorList>
            <person name="Gao J."/>
            <person name="Sun J."/>
        </authorList>
    </citation>
    <scope>NUCLEOTIDE SEQUENCE [LARGE SCALE GENOMIC DNA]</scope>
    <source>
        <strain evidence="4 5">CCBAU10050</strain>
    </source>
</reference>
<feature type="domain" description="Baseplate J-like C-terminal" evidence="3">
    <location>
        <begin position="274"/>
        <end position="354"/>
    </location>
</feature>
<organism evidence="4 5">
    <name type="scientific">Rhizobium daejeonense</name>
    <dbReference type="NCBI Taxonomy" id="240521"/>
    <lineage>
        <taxon>Bacteria</taxon>
        <taxon>Pseudomonadati</taxon>
        <taxon>Pseudomonadota</taxon>
        <taxon>Alphaproteobacteria</taxon>
        <taxon>Hyphomicrobiales</taxon>
        <taxon>Rhizobiaceae</taxon>
        <taxon>Rhizobium/Agrobacterium group</taxon>
        <taxon>Rhizobium</taxon>
    </lineage>
</organism>
<evidence type="ECO:0000259" key="3">
    <source>
        <dbReference type="Pfam" id="PF26079"/>
    </source>
</evidence>
<evidence type="ECO:0000259" key="2">
    <source>
        <dbReference type="Pfam" id="PF26078"/>
    </source>
</evidence>
<dbReference type="Pfam" id="PF26078">
    <property type="entry name" value="Baseplate_J_M"/>
    <property type="match status" value="1"/>
</dbReference>
<dbReference type="AlphaFoldDB" id="A0A6M1S4F2"/>
<feature type="domain" description="Baseplate J-like central" evidence="2">
    <location>
        <begin position="197"/>
        <end position="257"/>
    </location>
</feature>
<dbReference type="PANTHER" id="PTHR37829:SF3">
    <property type="entry name" value="PROTEIN JAYE-RELATED"/>
    <property type="match status" value="1"/>
</dbReference>
<dbReference type="Proteomes" id="UP000477849">
    <property type="component" value="Unassembled WGS sequence"/>
</dbReference>
<dbReference type="Pfam" id="PF26079">
    <property type="entry name" value="Baseplate_J_C"/>
    <property type="match status" value="1"/>
</dbReference>
<protein>
    <submittedName>
        <fullName evidence="4">Uncharacterized protein</fullName>
    </submittedName>
</protein>
<sequence>MAWSIRSLDDASAAIRGSFRRWLPGSDTALKNNFVTVVAKVLAGISHEFELRMGYLARQMFLTSATGKFLELHCSDVGIYRKKASAAAGQAVGTAAASTAYPEGIRFVSGNVTYVSTAAATSGADGSLTLAVIAETKGSNTNRDGGGLLSLADPGLYPDLSTTFEVDADGLGGGADIETNDSLKARGLQRKRNPPGAGKLSDYEREVRAVSGVKQAWAFRGQNPGDVFVYFLFENRPGYIPEASDVTVVQAAIDAKRLIRSDASEVVAPTAHPVDVTISGLSPDNEEIRAAIETAIADIYLTKCRPGIAGNTFTLSRSWIGEAISGVAGEESHVLVAPAANIVLTGGQFPTPGTYSYTA</sequence>
<evidence type="ECO:0000313" key="5">
    <source>
        <dbReference type="Proteomes" id="UP000477849"/>
    </source>
</evidence>
<proteinExistence type="inferred from homology"/>
<name>A0A6M1S4F2_9HYPH</name>
<dbReference type="InterPro" id="IPR058530">
    <property type="entry name" value="Baseplate_J-like_C"/>
</dbReference>
<evidence type="ECO:0000256" key="1">
    <source>
        <dbReference type="ARBA" id="ARBA00038087"/>
    </source>
</evidence>
<comment type="caution">
    <text evidence="4">The sequence shown here is derived from an EMBL/GenBank/DDBJ whole genome shotgun (WGS) entry which is preliminary data.</text>
</comment>
<dbReference type="InterPro" id="IPR058531">
    <property type="entry name" value="Baseplate_J_M"/>
</dbReference>
<dbReference type="InterPro" id="IPR052399">
    <property type="entry name" value="Phage_Baseplate_Assmbl_Protein"/>
</dbReference>
<evidence type="ECO:0000313" key="4">
    <source>
        <dbReference type="EMBL" id="NGO64187.1"/>
    </source>
</evidence>
<gene>
    <name evidence="4" type="ORF">G6N76_10910</name>
</gene>
<accession>A0A6M1S4F2</accession>
<keyword evidence="5" id="KW-1185">Reference proteome</keyword>
<comment type="similarity">
    <text evidence="1">Belongs to the Mu gp47/PBSX XkdT family.</text>
</comment>
<dbReference type="EMBL" id="JAAKZH010000003">
    <property type="protein sequence ID" value="NGO64187.1"/>
    <property type="molecule type" value="Genomic_DNA"/>
</dbReference>
<dbReference type="PANTHER" id="PTHR37829">
    <property type="entry name" value="PHAGE-LIKE ELEMENT PBSX PROTEIN XKDT"/>
    <property type="match status" value="1"/>
</dbReference>
<dbReference type="RefSeq" id="WP_163905285.1">
    <property type="nucleotide sequence ID" value="NZ_CP048427.1"/>
</dbReference>